<dbReference type="EMBL" id="BOQN01000038">
    <property type="protein sequence ID" value="GIM91012.1"/>
    <property type="molecule type" value="Genomic_DNA"/>
</dbReference>
<accession>A0A919T970</accession>
<dbReference type="RefSeq" id="WP_213006904.1">
    <property type="nucleotide sequence ID" value="NZ_BOQN01000038.1"/>
</dbReference>
<reference evidence="1 2" key="1">
    <citation type="submission" date="2021-03" db="EMBL/GenBank/DDBJ databases">
        <title>Whole genome shotgun sequence of Actinoplanes toevensis NBRC 105298.</title>
        <authorList>
            <person name="Komaki H."/>
            <person name="Tamura T."/>
        </authorList>
    </citation>
    <scope>NUCLEOTIDE SEQUENCE [LARGE SCALE GENOMIC DNA]</scope>
    <source>
        <strain evidence="1 2">NBRC 105298</strain>
    </source>
</reference>
<evidence type="ECO:0000313" key="1">
    <source>
        <dbReference type="EMBL" id="GIM91012.1"/>
    </source>
</evidence>
<dbReference type="AlphaFoldDB" id="A0A919T970"/>
<proteinExistence type="predicted"/>
<name>A0A919T970_9ACTN</name>
<comment type="caution">
    <text evidence="1">The sequence shown here is derived from an EMBL/GenBank/DDBJ whole genome shotgun (WGS) entry which is preliminary data.</text>
</comment>
<organism evidence="1 2">
    <name type="scientific">Paractinoplanes toevensis</name>
    <dbReference type="NCBI Taxonomy" id="571911"/>
    <lineage>
        <taxon>Bacteria</taxon>
        <taxon>Bacillati</taxon>
        <taxon>Actinomycetota</taxon>
        <taxon>Actinomycetes</taxon>
        <taxon>Micromonosporales</taxon>
        <taxon>Micromonosporaceae</taxon>
        <taxon>Paractinoplanes</taxon>
    </lineage>
</organism>
<sequence>MTARDPLSAASQVRELVERVVARSSFGRGNRNEIRFASKLWVDEHPAPIPFATPARGAHVLSLVNEGHLYQVDGQRNLIDDALELAAPVNRGALGPAIAGAWAAIESLLSHPDHPAEEERSGKAVAADRLAAIIACSWPRAELTALAHQHRPLRPDALFERLAACTSNRERASAVAESLTAGSTLELPDRFRRDADIAAVHRMRRVAMNPGGELAQAVTVFRIAMRRLYRARNIVLHGGSTQGVALKASLRIAAPLIGAGLDRITNAALVEGLAPLDLAARAEVGLKLVGGETGLTVVDLLEPCR</sequence>
<keyword evidence="2" id="KW-1185">Reference proteome</keyword>
<dbReference type="Proteomes" id="UP000677082">
    <property type="component" value="Unassembled WGS sequence"/>
</dbReference>
<gene>
    <name evidence="1" type="ORF">Ato02nite_028050</name>
</gene>
<protein>
    <submittedName>
        <fullName evidence="1">Uncharacterized protein</fullName>
    </submittedName>
</protein>
<evidence type="ECO:0000313" key="2">
    <source>
        <dbReference type="Proteomes" id="UP000677082"/>
    </source>
</evidence>